<dbReference type="Proteomes" id="UP000697297">
    <property type="component" value="Unassembled WGS sequence"/>
</dbReference>
<dbReference type="EMBL" id="JAHLUN010000007">
    <property type="protein sequence ID" value="KAG7764829.1"/>
    <property type="molecule type" value="Genomic_DNA"/>
</dbReference>
<sequence>MLPISSNTAHRTAVFSLYRLILRNTLRCQNLNDTLKLKWISKLQRLFRGRAKLESAFQIQSALDEAIKYNEKITGLSNGDQNCFREIISRLQHNKSPRSSLAVLQQIAEAEAPKVDQEEKKQRRQLASWMKLYIERRQKSHTLPRKAALDPKYVDTVLKSRMLYERAEKAVKRLAQKYSRPSTARVKSVTGTMNRLSVISTPWNENIHVTGRRGVFLQRNRHQQYIDELNQMRNWEREWMFWLEKEQEWENLVSGKNADDWLLPVEDYKRDLATRGREVEEKTFWHNKMHYAYFEKLKPEFDEMWLKSGHNLARMRQVMVLEQMGPFTDCVDGSLGKLMREHGFRSPTRLSKLGIE</sequence>
<name>A0AAN6D1J6_9ASCO</name>
<evidence type="ECO:0000313" key="2">
    <source>
        <dbReference type="EMBL" id="KAG7764829.1"/>
    </source>
</evidence>
<gene>
    <name evidence="1" type="ORF">KL933_005228</name>
    <name evidence="2" type="ORF">KL946_002696</name>
</gene>
<accession>A0AAN6D1J6</accession>
<protein>
    <recommendedName>
        <fullName evidence="5">Required for respiratory growth protein 1, mitochondrial</fullName>
    </recommendedName>
</protein>
<comment type="caution">
    <text evidence="1">The sequence shown here is derived from an EMBL/GenBank/DDBJ whole genome shotgun (WGS) entry which is preliminary data.</text>
</comment>
<dbReference type="Proteomes" id="UP000738402">
    <property type="component" value="Unassembled WGS sequence"/>
</dbReference>
<organism evidence="1 4">
    <name type="scientific">Ogataea haglerorum</name>
    <dbReference type="NCBI Taxonomy" id="1937702"/>
    <lineage>
        <taxon>Eukaryota</taxon>
        <taxon>Fungi</taxon>
        <taxon>Dikarya</taxon>
        <taxon>Ascomycota</taxon>
        <taxon>Saccharomycotina</taxon>
        <taxon>Pichiomycetes</taxon>
        <taxon>Pichiales</taxon>
        <taxon>Pichiaceae</taxon>
        <taxon>Ogataea</taxon>
    </lineage>
</organism>
<dbReference type="EMBL" id="JAHLUH010000021">
    <property type="protein sequence ID" value="KAG7723906.1"/>
    <property type="molecule type" value="Genomic_DNA"/>
</dbReference>
<evidence type="ECO:0000313" key="4">
    <source>
        <dbReference type="Proteomes" id="UP000738402"/>
    </source>
</evidence>
<keyword evidence="3" id="KW-1185">Reference proteome</keyword>
<dbReference type="AlphaFoldDB" id="A0AAN6D1J6"/>
<evidence type="ECO:0008006" key="5">
    <source>
        <dbReference type="Google" id="ProtNLM"/>
    </source>
</evidence>
<reference evidence="1 3" key="1">
    <citation type="journal article" date="2021" name="G3 (Bethesda)">
        <title>Genomic diversity, chromosomal rearrangements, and interspecies hybridization in the ogataea polymorpha species complex.</title>
        <authorList>
            <person name="Hanson S.J."/>
            <person name="Cinneide E.O."/>
            <person name="Salzberg L.I."/>
            <person name="Wolfe K.H."/>
            <person name="McGowan J."/>
            <person name="Fitzpatrick D.A."/>
            <person name="Matlin K."/>
        </authorList>
    </citation>
    <scope>NUCLEOTIDE SEQUENCE</scope>
    <source>
        <strain evidence="2">81-436-3</strain>
        <strain evidence="1">83-405-1</strain>
    </source>
</reference>
<evidence type="ECO:0000313" key="3">
    <source>
        <dbReference type="Proteomes" id="UP000697297"/>
    </source>
</evidence>
<proteinExistence type="predicted"/>
<evidence type="ECO:0000313" key="1">
    <source>
        <dbReference type="EMBL" id="KAG7723906.1"/>
    </source>
</evidence>